<evidence type="ECO:0000313" key="2">
    <source>
        <dbReference type="EMBL" id="KKQ65797.1"/>
    </source>
</evidence>
<comment type="caution">
    <text evidence="2">The sequence shown here is derived from an EMBL/GenBank/DDBJ whole genome shotgun (WGS) entry which is preliminary data.</text>
</comment>
<accession>A0A0G0JGB7</accession>
<name>A0A0G0JGB7_9BACT</name>
<protein>
    <submittedName>
        <fullName evidence="2">Excinuclease ABC C subunit domain protein</fullName>
    </submittedName>
</protein>
<dbReference type="PROSITE" id="PS50164">
    <property type="entry name" value="GIY_YIG"/>
    <property type="match status" value="1"/>
</dbReference>
<reference evidence="2 3" key="1">
    <citation type="journal article" date="2015" name="Nature">
        <title>rRNA introns, odd ribosomes, and small enigmatic genomes across a large radiation of phyla.</title>
        <authorList>
            <person name="Brown C.T."/>
            <person name="Hug L.A."/>
            <person name="Thomas B.C."/>
            <person name="Sharon I."/>
            <person name="Castelle C.J."/>
            <person name="Singh A."/>
            <person name="Wilkins M.J."/>
            <person name="Williams K.H."/>
            <person name="Banfield J.F."/>
        </authorList>
    </citation>
    <scope>NUCLEOTIDE SEQUENCE [LARGE SCALE GENOMIC DNA]</scope>
</reference>
<dbReference type="SUPFAM" id="SSF82771">
    <property type="entry name" value="GIY-YIG endonuclease"/>
    <property type="match status" value="1"/>
</dbReference>
<dbReference type="InterPro" id="IPR035901">
    <property type="entry name" value="GIY-YIG_endonuc_sf"/>
</dbReference>
<dbReference type="AlphaFoldDB" id="A0A0G0JGB7"/>
<gene>
    <name evidence="2" type="ORF">US86_C0008G0020</name>
</gene>
<dbReference type="Proteomes" id="UP000034235">
    <property type="component" value="Unassembled WGS sequence"/>
</dbReference>
<proteinExistence type="predicted"/>
<dbReference type="EMBL" id="LBUP01000008">
    <property type="protein sequence ID" value="KKQ65797.1"/>
    <property type="molecule type" value="Genomic_DNA"/>
</dbReference>
<dbReference type="Pfam" id="PF01541">
    <property type="entry name" value="GIY-YIG"/>
    <property type="match status" value="1"/>
</dbReference>
<dbReference type="InterPro" id="IPR000305">
    <property type="entry name" value="GIY-YIG_endonuc"/>
</dbReference>
<feature type="domain" description="GIY-YIG" evidence="1">
    <location>
        <begin position="1"/>
        <end position="57"/>
    </location>
</feature>
<organism evidence="2 3">
    <name type="scientific">Candidatus Daviesbacteria bacterium GW2011_GWA2_38_24</name>
    <dbReference type="NCBI Taxonomy" id="1618422"/>
    <lineage>
        <taxon>Bacteria</taxon>
        <taxon>Candidatus Daviesiibacteriota</taxon>
    </lineage>
</organism>
<sequence>MTDNIERRLHQHNSGLVKATKSQLPWKLLHVELCDSRAEARKLEKFFKSGFGREIIAELAEVVEW</sequence>
<evidence type="ECO:0000259" key="1">
    <source>
        <dbReference type="PROSITE" id="PS50164"/>
    </source>
</evidence>
<dbReference type="Gene3D" id="3.40.1440.10">
    <property type="entry name" value="GIY-YIG endonuclease"/>
    <property type="match status" value="1"/>
</dbReference>
<evidence type="ECO:0000313" key="3">
    <source>
        <dbReference type="Proteomes" id="UP000034235"/>
    </source>
</evidence>